<reference evidence="2" key="1">
    <citation type="journal article" date="2018" name="Front. Microbiol.">
        <title>Establishment of a Molecular Serotyping Scheme and a Multiplexed Luminex-Based Array for Enterobacter aerogenes.</title>
        <authorList>
            <person name="Guo X."/>
            <person name="Wang M."/>
            <person name="Wang L."/>
            <person name="Wang Y."/>
            <person name="Chen T."/>
            <person name="Wu P."/>
            <person name="Chen M."/>
            <person name="Liu B."/>
            <person name="Feng L."/>
        </authorList>
    </citation>
    <scope>NUCLEOTIDE SEQUENCE</scope>
    <source>
        <strain evidence="2">G5305</strain>
    </source>
</reference>
<proteinExistence type="predicted"/>
<dbReference type="GO" id="GO:0016757">
    <property type="term" value="F:glycosyltransferase activity"/>
    <property type="evidence" value="ECO:0007669"/>
    <property type="project" value="InterPro"/>
</dbReference>
<dbReference type="Gene3D" id="3.40.50.2000">
    <property type="entry name" value="Glycogen Phosphorylase B"/>
    <property type="match status" value="2"/>
</dbReference>
<organism evidence="2">
    <name type="scientific">Klebsiella aerogenes</name>
    <name type="common">Enterobacter aerogenes</name>
    <dbReference type="NCBI Taxonomy" id="548"/>
    <lineage>
        <taxon>Bacteria</taxon>
        <taxon>Pseudomonadati</taxon>
        <taxon>Pseudomonadota</taxon>
        <taxon>Gammaproteobacteria</taxon>
        <taxon>Enterobacterales</taxon>
        <taxon>Enterobacteriaceae</taxon>
        <taxon>Klebsiella/Raoultella group</taxon>
        <taxon>Klebsiella</taxon>
    </lineage>
</organism>
<name>A0A346NT03_KLEAE</name>
<protein>
    <submittedName>
        <fullName evidence="2">Glycosyl transferase</fullName>
    </submittedName>
</protein>
<keyword evidence="2" id="KW-0808">Transferase</keyword>
<feature type="domain" description="Glycosyl transferase family 1" evidence="1">
    <location>
        <begin position="200"/>
        <end position="338"/>
    </location>
</feature>
<sequence>MIFYCETKLFSGQERMFLTGACFISKKEKSILIINKENKAGIDFAKTEGDFKNIKYVDDFNDKFSSLVIWFRWVKILKLYRYLLKHNDVLCVSQGRIESGNIGIIAAKLARRRVISYIPMVHTHIEMSGKKTINVIKDLLCKPLYKFPDCFITISNAVKKELSNHTSGNIKVVENFVQQKEPVQIADVPPALYDEYIYKIVIPGRLINKQKGQLDFIQSFEKIQRKVNKKLICYIIGDGPDYELFSNEIVTRKLEGSVILLGNRNDLLGIMKKSNLIVLPSRFEGVPLVLLEAASFNLKIIASDIVGFNDYLNPENLFKPYNIDSITEKTVEFINSDENGVGYKQALFNLLDRNVTHFVNDFYNAVLAQKS</sequence>
<evidence type="ECO:0000259" key="1">
    <source>
        <dbReference type="Pfam" id="PF00534"/>
    </source>
</evidence>
<dbReference type="Pfam" id="PF00534">
    <property type="entry name" value="Glycos_transf_1"/>
    <property type="match status" value="1"/>
</dbReference>
<accession>A0A346NT03</accession>
<dbReference type="AlphaFoldDB" id="A0A346NT03"/>
<dbReference type="SUPFAM" id="SSF53756">
    <property type="entry name" value="UDP-Glycosyltransferase/glycogen phosphorylase"/>
    <property type="match status" value="1"/>
</dbReference>
<dbReference type="InterPro" id="IPR001296">
    <property type="entry name" value="Glyco_trans_1"/>
</dbReference>
<evidence type="ECO:0000313" key="2">
    <source>
        <dbReference type="EMBL" id="AXR70396.1"/>
    </source>
</evidence>
<dbReference type="PANTHER" id="PTHR12526:SF630">
    <property type="entry name" value="GLYCOSYLTRANSFERASE"/>
    <property type="match status" value="1"/>
</dbReference>
<dbReference type="GO" id="GO:1901135">
    <property type="term" value="P:carbohydrate derivative metabolic process"/>
    <property type="evidence" value="ECO:0007669"/>
    <property type="project" value="UniProtKB-ARBA"/>
</dbReference>
<dbReference type="PANTHER" id="PTHR12526">
    <property type="entry name" value="GLYCOSYLTRANSFERASE"/>
    <property type="match status" value="1"/>
</dbReference>
<dbReference type="EMBL" id="MF687353">
    <property type="protein sequence ID" value="AXR70396.1"/>
    <property type="molecule type" value="Genomic_DNA"/>
</dbReference>